<dbReference type="EMBL" id="UYJE01006571">
    <property type="protein sequence ID" value="VDI47065.1"/>
    <property type="molecule type" value="Genomic_DNA"/>
</dbReference>
<evidence type="ECO:0000313" key="2">
    <source>
        <dbReference type="Proteomes" id="UP000596742"/>
    </source>
</evidence>
<dbReference type="OrthoDB" id="6759373at2759"/>
<proteinExistence type="predicted"/>
<dbReference type="Proteomes" id="UP000596742">
    <property type="component" value="Unassembled WGS sequence"/>
</dbReference>
<reference evidence="1" key="1">
    <citation type="submission" date="2018-11" db="EMBL/GenBank/DDBJ databases">
        <authorList>
            <person name="Alioto T."/>
            <person name="Alioto T."/>
        </authorList>
    </citation>
    <scope>NUCLEOTIDE SEQUENCE</scope>
</reference>
<dbReference type="AlphaFoldDB" id="A0A8B6FA65"/>
<sequence length="187" mass="21146">MDFLADFQMCALVNMWSGNYKGLYLAVSLIGQAQAVLGDLSKEKRQIFSDLVYALAEPFAPSCQTELHRVHFKECGQKASETLPGLSQSVRRLSNLAYPTAPLKLRDTLAKEQFIDALVDSEMRLRIKQSRPKVLNDAIRLAVELEVYNTAEIKTLKSMGHLRQTIATSDERTESPIVLLQLYLWDK</sequence>
<dbReference type="PANTHER" id="PTHR19963">
    <property type="entry name" value="CCHC-TYPE DOMAIN-CONTAINING PROTEIN"/>
    <property type="match status" value="1"/>
</dbReference>
<organism evidence="1 2">
    <name type="scientific">Mytilus galloprovincialis</name>
    <name type="common">Mediterranean mussel</name>
    <dbReference type="NCBI Taxonomy" id="29158"/>
    <lineage>
        <taxon>Eukaryota</taxon>
        <taxon>Metazoa</taxon>
        <taxon>Spiralia</taxon>
        <taxon>Lophotrochozoa</taxon>
        <taxon>Mollusca</taxon>
        <taxon>Bivalvia</taxon>
        <taxon>Autobranchia</taxon>
        <taxon>Pteriomorphia</taxon>
        <taxon>Mytilida</taxon>
        <taxon>Mytiloidea</taxon>
        <taxon>Mytilidae</taxon>
        <taxon>Mytilinae</taxon>
        <taxon>Mytilus</taxon>
    </lineage>
</organism>
<name>A0A8B6FA65_MYTGA</name>
<dbReference type="PANTHER" id="PTHR19963:SF30">
    <property type="entry name" value="ENDONUCLEASE_EXONUCLEASE_PHOSPHATASE DOMAIN-CONTAINING PROTEIN"/>
    <property type="match status" value="1"/>
</dbReference>
<keyword evidence="2" id="KW-1185">Reference proteome</keyword>
<accession>A0A8B6FA65</accession>
<gene>
    <name evidence="1" type="ORF">MGAL_10B030875</name>
</gene>
<comment type="caution">
    <text evidence="1">The sequence shown here is derived from an EMBL/GenBank/DDBJ whole genome shotgun (WGS) entry which is preliminary data.</text>
</comment>
<protein>
    <submittedName>
        <fullName evidence="1">Uncharacterized protein</fullName>
    </submittedName>
</protein>
<evidence type="ECO:0000313" key="1">
    <source>
        <dbReference type="EMBL" id="VDI47065.1"/>
    </source>
</evidence>